<proteinExistence type="predicted"/>
<keyword evidence="3" id="KW-1185">Reference proteome</keyword>
<dbReference type="RefSeq" id="WP_174397972.1">
    <property type="nucleotide sequence ID" value="NZ_VBSB01000007.1"/>
</dbReference>
<feature type="compositionally biased region" description="Polar residues" evidence="1">
    <location>
        <begin position="42"/>
        <end position="56"/>
    </location>
</feature>
<dbReference type="EMBL" id="VBSB01000007">
    <property type="protein sequence ID" value="NTY60114.1"/>
    <property type="molecule type" value="Genomic_DNA"/>
</dbReference>
<accession>A0ABX2JQZ7</accession>
<name>A0ABX2JQZ7_9MYCO</name>
<organism evidence="2 3">
    <name type="scientific">Mycolicibacterium sphagni</name>
    <dbReference type="NCBI Taxonomy" id="1786"/>
    <lineage>
        <taxon>Bacteria</taxon>
        <taxon>Bacillati</taxon>
        <taxon>Actinomycetota</taxon>
        <taxon>Actinomycetes</taxon>
        <taxon>Mycobacteriales</taxon>
        <taxon>Mycobacteriaceae</taxon>
        <taxon>Mycolicibacterium</taxon>
    </lineage>
</organism>
<reference evidence="2 3" key="1">
    <citation type="submission" date="2019-05" db="EMBL/GenBank/DDBJ databases">
        <title>Mycolicibacterium sphagni ENV482 genome assembly.</title>
        <authorList>
            <person name="Chen W."/>
            <person name="Faulkner N.W."/>
            <person name="Hyman M.R."/>
        </authorList>
    </citation>
    <scope>NUCLEOTIDE SEQUENCE [LARGE SCALE GENOMIC DNA]</scope>
    <source>
        <strain evidence="2 3">ENV482</strain>
    </source>
</reference>
<evidence type="ECO:0000256" key="1">
    <source>
        <dbReference type="SAM" id="MobiDB-lite"/>
    </source>
</evidence>
<evidence type="ECO:0000313" key="3">
    <source>
        <dbReference type="Proteomes" id="UP000708347"/>
    </source>
</evidence>
<dbReference type="Proteomes" id="UP000708347">
    <property type="component" value="Unassembled WGS sequence"/>
</dbReference>
<feature type="region of interest" description="Disordered" evidence="1">
    <location>
        <begin position="40"/>
        <end position="72"/>
    </location>
</feature>
<evidence type="ECO:0000313" key="2">
    <source>
        <dbReference type="EMBL" id="NTY60114.1"/>
    </source>
</evidence>
<comment type="caution">
    <text evidence="2">The sequence shown here is derived from an EMBL/GenBank/DDBJ whole genome shotgun (WGS) entry which is preliminary data.</text>
</comment>
<gene>
    <name evidence="2" type="ORF">FEG63_11215</name>
</gene>
<protein>
    <submittedName>
        <fullName evidence="2">Uncharacterized protein</fullName>
    </submittedName>
</protein>
<sequence>MNQAVFERLHVDDDEIAESPLSELFGRLLAPDLKVQLKNEEAATSSEPNMTMTTAETIGAQRERTYDLNLRS</sequence>